<dbReference type="PANTHER" id="PTHR24559:SF444">
    <property type="entry name" value="REVERSE TRANSCRIPTASE DOMAIN-CONTAINING PROTEIN"/>
    <property type="match status" value="1"/>
</dbReference>
<dbReference type="EMBL" id="BQNB010009364">
    <property type="protein sequence ID" value="GJS62491.1"/>
    <property type="molecule type" value="Genomic_DNA"/>
</dbReference>
<comment type="caution">
    <text evidence="2">The sequence shown here is derived from an EMBL/GenBank/DDBJ whole genome shotgun (WGS) entry which is preliminary data.</text>
</comment>
<dbReference type="PANTHER" id="PTHR24559">
    <property type="entry name" value="TRANSPOSON TY3-I GAG-POL POLYPROTEIN"/>
    <property type="match status" value="1"/>
</dbReference>
<feature type="compositionally biased region" description="Basic and acidic residues" evidence="1">
    <location>
        <begin position="302"/>
        <end position="317"/>
    </location>
</feature>
<proteinExistence type="predicted"/>
<reference evidence="2" key="1">
    <citation type="journal article" date="2022" name="Int. J. Mol. Sci.">
        <title>Draft Genome of Tanacetum Coccineum: Genomic Comparison of Closely Related Tanacetum-Family Plants.</title>
        <authorList>
            <person name="Yamashiro T."/>
            <person name="Shiraishi A."/>
            <person name="Nakayama K."/>
            <person name="Satake H."/>
        </authorList>
    </citation>
    <scope>NUCLEOTIDE SEQUENCE</scope>
</reference>
<sequence>MTSHELSLSMYFGLTCLSDIQTLMMTGLKELSEPDTGGKVISPILLIASSVDFLFEEPVGCIPHKGDMQRPLRRRDYYLGYEKDNSKVGYRLLGIKGGALCERYVPLGGRFPPRLVEGRFPPCPKVKVDCRGFPFSFLPSSPIQYGDLHYESAFYSALVGIRGPRSLLRQRIGLGLAEVDARLASGILLGDLVVNVEAVMGGNSPMFGPVKYYLCTSFIERHTAKGVGLRVADSYTGNHHEKDFTPLETIQRFLSVMGVDPFRARRGGLQAESGGKSSEAFLVAEAKHCPENRWQRSGNVGRDPEGDHPTRESETRRTLRKHVDAFAWTRADMTRIPCFVTEHQLKTYPYVEPIVQKKRSLAPDRRKVFKEVVAEWLNVGIVKCIQYPNWAANPMLVKKADDSWRMCIDFKDLNKAYPKRLVPLA</sequence>
<reference evidence="2" key="2">
    <citation type="submission" date="2022-01" db="EMBL/GenBank/DDBJ databases">
        <authorList>
            <person name="Yamashiro T."/>
            <person name="Shiraishi A."/>
            <person name="Satake H."/>
            <person name="Nakayama K."/>
        </authorList>
    </citation>
    <scope>NUCLEOTIDE SEQUENCE</scope>
</reference>
<dbReference type="SUPFAM" id="SSF56672">
    <property type="entry name" value="DNA/RNA polymerases"/>
    <property type="match status" value="1"/>
</dbReference>
<evidence type="ECO:0000313" key="3">
    <source>
        <dbReference type="Proteomes" id="UP001151760"/>
    </source>
</evidence>
<dbReference type="InterPro" id="IPR043502">
    <property type="entry name" value="DNA/RNA_pol_sf"/>
</dbReference>
<keyword evidence="3" id="KW-1185">Reference proteome</keyword>
<dbReference type="InterPro" id="IPR053134">
    <property type="entry name" value="RNA-dir_DNA_polymerase"/>
</dbReference>
<dbReference type="Proteomes" id="UP001151760">
    <property type="component" value="Unassembled WGS sequence"/>
</dbReference>
<evidence type="ECO:0000313" key="2">
    <source>
        <dbReference type="EMBL" id="GJS62491.1"/>
    </source>
</evidence>
<gene>
    <name evidence="2" type="ORF">Tco_0657275</name>
</gene>
<name>A0ABQ4XCG6_9ASTR</name>
<dbReference type="Gene3D" id="3.10.10.10">
    <property type="entry name" value="HIV Type 1 Reverse Transcriptase, subunit A, domain 1"/>
    <property type="match status" value="1"/>
</dbReference>
<protein>
    <submittedName>
        <fullName evidence="2">Uncharacterized protein</fullName>
    </submittedName>
</protein>
<accession>A0ABQ4XCG6</accession>
<organism evidence="2 3">
    <name type="scientific">Tanacetum coccineum</name>
    <dbReference type="NCBI Taxonomy" id="301880"/>
    <lineage>
        <taxon>Eukaryota</taxon>
        <taxon>Viridiplantae</taxon>
        <taxon>Streptophyta</taxon>
        <taxon>Embryophyta</taxon>
        <taxon>Tracheophyta</taxon>
        <taxon>Spermatophyta</taxon>
        <taxon>Magnoliopsida</taxon>
        <taxon>eudicotyledons</taxon>
        <taxon>Gunneridae</taxon>
        <taxon>Pentapetalae</taxon>
        <taxon>asterids</taxon>
        <taxon>campanulids</taxon>
        <taxon>Asterales</taxon>
        <taxon>Asteraceae</taxon>
        <taxon>Asteroideae</taxon>
        <taxon>Anthemideae</taxon>
        <taxon>Anthemidinae</taxon>
        <taxon>Tanacetum</taxon>
    </lineage>
</organism>
<feature type="region of interest" description="Disordered" evidence="1">
    <location>
        <begin position="293"/>
        <end position="317"/>
    </location>
</feature>
<evidence type="ECO:0000256" key="1">
    <source>
        <dbReference type="SAM" id="MobiDB-lite"/>
    </source>
</evidence>